<evidence type="ECO:0000313" key="2">
    <source>
        <dbReference type="Proteomes" id="UP001295794"/>
    </source>
</evidence>
<gene>
    <name evidence="1" type="ORF">MYCIT1_LOCUS20006</name>
</gene>
<organism evidence="1 2">
    <name type="scientific">Mycena citricolor</name>
    <dbReference type="NCBI Taxonomy" id="2018698"/>
    <lineage>
        <taxon>Eukaryota</taxon>
        <taxon>Fungi</taxon>
        <taxon>Dikarya</taxon>
        <taxon>Basidiomycota</taxon>
        <taxon>Agaricomycotina</taxon>
        <taxon>Agaricomycetes</taxon>
        <taxon>Agaricomycetidae</taxon>
        <taxon>Agaricales</taxon>
        <taxon>Marasmiineae</taxon>
        <taxon>Mycenaceae</taxon>
        <taxon>Mycena</taxon>
    </lineage>
</organism>
<name>A0AAD2K1C0_9AGAR</name>
<feature type="non-terminal residue" evidence="1">
    <location>
        <position position="94"/>
    </location>
</feature>
<keyword evidence="2" id="KW-1185">Reference proteome</keyword>
<dbReference type="AlphaFoldDB" id="A0AAD2K1C0"/>
<dbReference type="Proteomes" id="UP001295794">
    <property type="component" value="Unassembled WGS sequence"/>
</dbReference>
<dbReference type="EMBL" id="CAVNYO010000397">
    <property type="protein sequence ID" value="CAK5273475.1"/>
    <property type="molecule type" value="Genomic_DNA"/>
</dbReference>
<protein>
    <submittedName>
        <fullName evidence="1">Uncharacterized protein</fullName>
    </submittedName>
</protein>
<dbReference type="Gene3D" id="3.40.50.720">
    <property type="entry name" value="NAD(P)-binding Rossmann-like Domain"/>
    <property type="match status" value="1"/>
</dbReference>
<reference evidence="1" key="1">
    <citation type="submission" date="2023-11" db="EMBL/GenBank/DDBJ databases">
        <authorList>
            <person name="De Vega J J."/>
            <person name="De Vega J J."/>
        </authorList>
    </citation>
    <scope>NUCLEOTIDE SEQUENCE</scope>
</reference>
<evidence type="ECO:0000313" key="1">
    <source>
        <dbReference type="EMBL" id="CAK5273475.1"/>
    </source>
</evidence>
<feature type="non-terminal residue" evidence="1">
    <location>
        <position position="1"/>
    </location>
</feature>
<proteinExistence type="predicted"/>
<dbReference type="InterPro" id="IPR036291">
    <property type="entry name" value="NAD(P)-bd_dom_sf"/>
</dbReference>
<comment type="caution">
    <text evidence="1">The sequence shown here is derived from an EMBL/GenBank/DDBJ whole genome shotgun (WGS) entry which is preliminary data.</text>
</comment>
<dbReference type="SUPFAM" id="SSF51735">
    <property type="entry name" value="NAD(P)-binding Rossmann-fold domains"/>
    <property type="match status" value="1"/>
</dbReference>
<accession>A0AAD2K1C0</accession>
<sequence length="94" mass="9917">AAEAITQLTPDIHPTSSVFPIYIDLTNEKSIPEAKEAVAAKLRELGVPGLDFLINNAASAGSPIIFALTVNIASIIAVKNAFYPLLNKSGEIIN</sequence>